<evidence type="ECO:0000313" key="3">
    <source>
        <dbReference type="Proteomes" id="UP000323917"/>
    </source>
</evidence>
<dbReference type="InterPro" id="IPR017853">
    <property type="entry name" value="GH"/>
</dbReference>
<reference evidence="2 3" key="1">
    <citation type="submission" date="2019-08" db="EMBL/GenBank/DDBJ databases">
        <title>Deep-cultivation of Planctomycetes and their phenomic and genomic characterization uncovers novel biology.</title>
        <authorList>
            <person name="Wiegand S."/>
            <person name="Jogler M."/>
            <person name="Boedeker C."/>
            <person name="Pinto D."/>
            <person name="Vollmers J."/>
            <person name="Rivas-Marin E."/>
            <person name="Kohn T."/>
            <person name="Peeters S.H."/>
            <person name="Heuer A."/>
            <person name="Rast P."/>
            <person name="Oberbeckmann S."/>
            <person name="Bunk B."/>
            <person name="Jeske O."/>
            <person name="Meyerdierks A."/>
            <person name="Storesund J.E."/>
            <person name="Kallscheuer N."/>
            <person name="Luecker S."/>
            <person name="Lage O.M."/>
            <person name="Pohl T."/>
            <person name="Merkel B.J."/>
            <person name="Hornburger P."/>
            <person name="Mueller R.-W."/>
            <person name="Bruemmer F."/>
            <person name="Labrenz M."/>
            <person name="Spormann A.M."/>
            <person name="Op den Camp H."/>
            <person name="Overmann J."/>
            <person name="Amann R."/>
            <person name="Jetten M.S.M."/>
            <person name="Mascher T."/>
            <person name="Medema M.H."/>
            <person name="Devos D.P."/>
            <person name="Kaster A.-K."/>
            <person name="Ovreas L."/>
            <person name="Rohde M."/>
            <person name="Galperin M.Y."/>
            <person name="Jogler C."/>
        </authorList>
    </citation>
    <scope>NUCLEOTIDE SEQUENCE [LARGE SCALE GENOMIC DNA]</scope>
    <source>
        <strain evidence="2 3">Pr1d</strain>
    </source>
</reference>
<dbReference type="Gene3D" id="3.20.20.80">
    <property type="entry name" value="Glycosidases"/>
    <property type="match status" value="1"/>
</dbReference>
<accession>A0A5B9QC95</accession>
<evidence type="ECO:0000313" key="2">
    <source>
        <dbReference type="EMBL" id="QEG35142.1"/>
    </source>
</evidence>
<name>A0A5B9QC95_9BACT</name>
<proteinExistence type="predicted"/>
<organism evidence="2 3">
    <name type="scientific">Bythopirellula goksoeyrii</name>
    <dbReference type="NCBI Taxonomy" id="1400387"/>
    <lineage>
        <taxon>Bacteria</taxon>
        <taxon>Pseudomonadati</taxon>
        <taxon>Planctomycetota</taxon>
        <taxon>Planctomycetia</taxon>
        <taxon>Pirellulales</taxon>
        <taxon>Lacipirellulaceae</taxon>
        <taxon>Bythopirellula</taxon>
    </lineage>
</organism>
<dbReference type="KEGG" id="bgok:Pr1d_24330"/>
<dbReference type="InterPro" id="IPR027849">
    <property type="entry name" value="DUF4434"/>
</dbReference>
<dbReference type="SUPFAM" id="SSF51445">
    <property type="entry name" value="(Trans)glycosidases"/>
    <property type="match status" value="1"/>
</dbReference>
<keyword evidence="3" id="KW-1185">Reference proteome</keyword>
<sequence length="478" mass="53617">MNGLEKFVCRSPWSVLRLSFLAISFYVIQNCLAEQPNKESKEKPTFSSSMTVIPPALVSDKVEIEIRVAVRNHSTTSTIVNLVLSLEMADGEIRPLVGTPLEVNAHGQELFSYRLSTADYVGDNKITCRVTGPEGLVQSDEWPLSVVACDSIAVPLLQVGWIDPGVMTPDALSQRRPPTEQDLRDAIDSCYKIGMTSLIISYPEAVYLNNGMYYPSQVFEEDDSTVSFDVVGTILNQASKNGQHVIVGLGRGPDLLLTWTGFDDRERNEAALAHSMKIATELWALYKHEPSFYGWYLSHEANDIAQASKSYYNPITKFLRTFEADKPVLISPSGTPLLPPGALEDSDVDIIAYQDAVGSGYVPYENTFDPQRRIETLEEVYSTYANAHRGTDKHLWTNLEIWQMDGPAYGNSYPPSFDRVFQQLEIEKKYVDVISTYTVLGYMESPSAEVELGGPKAVKLYDSYREYYLKMKKKLELK</sequence>
<protein>
    <recommendedName>
        <fullName evidence="1">DUF4434 domain-containing protein</fullName>
    </recommendedName>
</protein>
<dbReference type="Pfam" id="PF14488">
    <property type="entry name" value="DUF4434"/>
    <property type="match status" value="1"/>
</dbReference>
<dbReference type="Proteomes" id="UP000323917">
    <property type="component" value="Chromosome"/>
</dbReference>
<evidence type="ECO:0000259" key="1">
    <source>
        <dbReference type="Pfam" id="PF14488"/>
    </source>
</evidence>
<gene>
    <name evidence="2" type="ORF">Pr1d_24330</name>
</gene>
<feature type="domain" description="DUF4434" evidence="1">
    <location>
        <begin position="181"/>
        <end position="448"/>
    </location>
</feature>
<dbReference type="AlphaFoldDB" id="A0A5B9QC95"/>
<dbReference type="EMBL" id="CP042913">
    <property type="protein sequence ID" value="QEG35142.1"/>
    <property type="molecule type" value="Genomic_DNA"/>
</dbReference>